<evidence type="ECO:0000256" key="3">
    <source>
        <dbReference type="ARBA" id="ARBA00022701"/>
    </source>
</evidence>
<keyword evidence="4 8" id="KW-0547">Nucleotide-binding</keyword>
<evidence type="ECO:0000313" key="13">
    <source>
        <dbReference type="Proteomes" id="UP000823775"/>
    </source>
</evidence>
<dbReference type="PANTHER" id="PTHR47971:SF8">
    <property type="entry name" value="KINESIN-LIKE PROTEIN"/>
    <property type="match status" value="1"/>
</dbReference>
<dbReference type="PRINTS" id="PR00380">
    <property type="entry name" value="KINESINHEAVY"/>
</dbReference>
<sequence length="727" mass="81878">MVNLLPSHILQLRRVLEGSEHPTVFILLSLEETLGLGFWICILWMIQSSYLSMLFLNHLSHHLLPAVNNAFDGDFDALTSQQQKASPDTDAATRLLPVDKEYNARENNVAKIKVVVRKRPLNKKEIARKEDDIVTVSDNTSLIVHEPKLKVDLTAYVEKHEFCFDAVLDEHVTNDEVYRVTVQPIIPVIFQRTKATCFAYGQTGSGKTYTMQPLPLRAAEDLVRLLHQPVYLSQKFKLWLSFFEIYGGKLFDLLSDRKKLCMREDGRQQVCIVGLQEFEVSDVQIVKEYIERGNAARSTGSTGANEESSRSHTILQLVVKKHKEVKDCRRNNDGNDSKGGKVIGKISFIDLAGSERGADTTDNDRQTRIEGAEINKSLSALKECIRALDNDQIHIPFRGSKLTEVLRDSFVGNSRTVMISCISPNAGSCEHTLNTLRYADRVKSLSKSGNTKKDQNAGIIIPMMKEPSSAPTLVASTEAEDAIEQSQESKVSEVGRRMERESTSYNTSSECKQTSGFASTHTFTGWEESGANSGGLERDKFVVKNSYRIPAGQKMYPTPNMQSTADTEEKVQKVSPPRRKVSRDEKPEKPERPENRLRKDVSSSDSLSASYKQQNTNSFNIKSIGERQNEPNSPPPDDNIDEIPEEEEALIAAHRKEIEDTMEIVREEMKLLAEVNQPSSLIDDYVTQLSFVLSRKATSLVSLQARLARFQHRLKEQEILSRKRVPC</sequence>
<evidence type="ECO:0000256" key="8">
    <source>
        <dbReference type="PROSITE-ProRule" id="PRU00283"/>
    </source>
</evidence>
<comment type="subcellular location">
    <subcellularLocation>
        <location evidence="1">Cytoplasm</location>
        <location evidence="1">Cytoskeleton</location>
    </subcellularLocation>
</comment>
<evidence type="ECO:0000259" key="11">
    <source>
        <dbReference type="PROSITE" id="PS50067"/>
    </source>
</evidence>
<evidence type="ECO:0000256" key="4">
    <source>
        <dbReference type="ARBA" id="ARBA00022741"/>
    </source>
</evidence>
<reference evidence="12 13" key="1">
    <citation type="journal article" date="2021" name="BMC Genomics">
        <title>Datura genome reveals duplications of psychoactive alkaloid biosynthetic genes and high mutation rate following tissue culture.</title>
        <authorList>
            <person name="Rajewski A."/>
            <person name="Carter-House D."/>
            <person name="Stajich J."/>
            <person name="Litt A."/>
        </authorList>
    </citation>
    <scope>NUCLEOTIDE SEQUENCE [LARGE SCALE GENOMIC DNA]</scope>
    <source>
        <strain evidence="12">AR-01</strain>
    </source>
</reference>
<feature type="compositionally biased region" description="Basic and acidic residues" evidence="10">
    <location>
        <begin position="490"/>
        <end position="502"/>
    </location>
</feature>
<name>A0ABS8W319_DATST</name>
<dbReference type="PANTHER" id="PTHR47971">
    <property type="entry name" value="KINESIN-RELATED PROTEIN 6"/>
    <property type="match status" value="1"/>
</dbReference>
<feature type="binding site" evidence="8">
    <location>
        <begin position="201"/>
        <end position="208"/>
    </location>
    <ligand>
        <name>ATP</name>
        <dbReference type="ChEBI" id="CHEBI:30616"/>
    </ligand>
</feature>
<evidence type="ECO:0000256" key="2">
    <source>
        <dbReference type="ARBA" id="ARBA00022490"/>
    </source>
</evidence>
<feature type="compositionally biased region" description="Basic and acidic residues" evidence="10">
    <location>
        <begin position="582"/>
        <end position="602"/>
    </location>
</feature>
<keyword evidence="2" id="KW-0963">Cytoplasm</keyword>
<accession>A0ABS8W319</accession>
<dbReference type="InterPro" id="IPR019821">
    <property type="entry name" value="Kinesin_motor_CS"/>
</dbReference>
<proteinExistence type="inferred from homology"/>
<evidence type="ECO:0000256" key="7">
    <source>
        <dbReference type="ARBA" id="ARBA00023212"/>
    </source>
</evidence>
<dbReference type="InterPro" id="IPR036961">
    <property type="entry name" value="Kinesin_motor_dom_sf"/>
</dbReference>
<evidence type="ECO:0000256" key="1">
    <source>
        <dbReference type="ARBA" id="ARBA00004245"/>
    </source>
</evidence>
<gene>
    <name evidence="12" type="primary">KIN13A_3</name>
    <name evidence="12" type="ORF">HAX54_042361</name>
</gene>
<evidence type="ECO:0000313" key="12">
    <source>
        <dbReference type="EMBL" id="MCE2055292.1"/>
    </source>
</evidence>
<comment type="caution">
    <text evidence="12">The sequence shown here is derived from an EMBL/GenBank/DDBJ whole genome shotgun (WGS) entry which is preliminary data.</text>
</comment>
<dbReference type="InterPro" id="IPR027640">
    <property type="entry name" value="Kinesin-like_fam"/>
</dbReference>
<keyword evidence="6 8" id="KW-0505">Motor protein</keyword>
<dbReference type="EMBL" id="JACEIK010006221">
    <property type="protein sequence ID" value="MCE2055292.1"/>
    <property type="molecule type" value="Genomic_DNA"/>
</dbReference>
<evidence type="ECO:0000256" key="6">
    <source>
        <dbReference type="ARBA" id="ARBA00023175"/>
    </source>
</evidence>
<organism evidence="12 13">
    <name type="scientific">Datura stramonium</name>
    <name type="common">Jimsonweed</name>
    <name type="synonym">Common thornapple</name>
    <dbReference type="NCBI Taxonomy" id="4076"/>
    <lineage>
        <taxon>Eukaryota</taxon>
        <taxon>Viridiplantae</taxon>
        <taxon>Streptophyta</taxon>
        <taxon>Embryophyta</taxon>
        <taxon>Tracheophyta</taxon>
        <taxon>Spermatophyta</taxon>
        <taxon>Magnoliopsida</taxon>
        <taxon>eudicotyledons</taxon>
        <taxon>Gunneridae</taxon>
        <taxon>Pentapetalae</taxon>
        <taxon>asterids</taxon>
        <taxon>lamiids</taxon>
        <taxon>Solanales</taxon>
        <taxon>Solanaceae</taxon>
        <taxon>Solanoideae</taxon>
        <taxon>Datureae</taxon>
        <taxon>Datura</taxon>
    </lineage>
</organism>
<evidence type="ECO:0000256" key="5">
    <source>
        <dbReference type="ARBA" id="ARBA00022840"/>
    </source>
</evidence>
<dbReference type="SUPFAM" id="SSF52540">
    <property type="entry name" value="P-loop containing nucleoside triphosphate hydrolases"/>
    <property type="match status" value="1"/>
</dbReference>
<keyword evidence="7" id="KW-0206">Cytoskeleton</keyword>
<comment type="similarity">
    <text evidence="8 9">Belongs to the TRAFAC class myosin-kinesin ATPase superfamily. Kinesin family.</text>
</comment>
<evidence type="ECO:0000256" key="9">
    <source>
        <dbReference type="RuleBase" id="RU000394"/>
    </source>
</evidence>
<keyword evidence="13" id="KW-1185">Reference proteome</keyword>
<feature type="domain" description="Kinesin motor" evidence="11">
    <location>
        <begin position="111"/>
        <end position="445"/>
    </location>
</feature>
<keyword evidence="5 8" id="KW-0067">ATP-binding</keyword>
<dbReference type="CDD" id="cd01367">
    <property type="entry name" value="KISc_KIF2_like"/>
    <property type="match status" value="1"/>
</dbReference>
<dbReference type="PROSITE" id="PS50067">
    <property type="entry name" value="KINESIN_MOTOR_2"/>
    <property type="match status" value="1"/>
</dbReference>
<dbReference type="InterPro" id="IPR027417">
    <property type="entry name" value="P-loop_NTPase"/>
</dbReference>
<dbReference type="Proteomes" id="UP000823775">
    <property type="component" value="Unassembled WGS sequence"/>
</dbReference>
<dbReference type="SMART" id="SM00129">
    <property type="entry name" value="KISc"/>
    <property type="match status" value="1"/>
</dbReference>
<feature type="compositionally biased region" description="Polar residues" evidence="10">
    <location>
        <begin position="503"/>
        <end position="517"/>
    </location>
</feature>
<feature type="compositionally biased region" description="Polar residues" evidence="10">
    <location>
        <begin position="611"/>
        <end position="621"/>
    </location>
</feature>
<evidence type="ECO:0000256" key="10">
    <source>
        <dbReference type="SAM" id="MobiDB-lite"/>
    </source>
</evidence>
<feature type="region of interest" description="Disordered" evidence="10">
    <location>
        <begin position="469"/>
        <end position="517"/>
    </location>
</feature>
<dbReference type="Gene3D" id="3.40.850.10">
    <property type="entry name" value="Kinesin motor domain"/>
    <property type="match status" value="1"/>
</dbReference>
<feature type="region of interest" description="Disordered" evidence="10">
    <location>
        <begin position="551"/>
        <end position="641"/>
    </location>
</feature>
<protein>
    <recommendedName>
        <fullName evidence="9">Kinesin-like protein</fullName>
    </recommendedName>
</protein>
<dbReference type="Pfam" id="PF00225">
    <property type="entry name" value="Kinesin"/>
    <property type="match status" value="1"/>
</dbReference>
<dbReference type="PROSITE" id="PS00411">
    <property type="entry name" value="KINESIN_MOTOR_1"/>
    <property type="match status" value="1"/>
</dbReference>
<dbReference type="InterPro" id="IPR001752">
    <property type="entry name" value="Kinesin_motor_dom"/>
</dbReference>
<keyword evidence="3 9" id="KW-0493">Microtubule</keyword>